<evidence type="ECO:0000256" key="12">
    <source>
        <dbReference type="ARBA" id="ARBA00023303"/>
    </source>
</evidence>
<evidence type="ECO:0000313" key="16">
    <source>
        <dbReference type="Proteomes" id="UP000308267"/>
    </source>
</evidence>
<evidence type="ECO:0000256" key="3">
    <source>
        <dbReference type="ARBA" id="ARBA00022568"/>
    </source>
</evidence>
<evidence type="ECO:0000256" key="13">
    <source>
        <dbReference type="SAM" id="Phobius"/>
    </source>
</evidence>
<evidence type="ECO:0000256" key="4">
    <source>
        <dbReference type="ARBA" id="ARBA00022673"/>
    </source>
</evidence>
<keyword evidence="4" id="KW-0107">Calcium channel</keyword>
<organism evidence="15 16">
    <name type="scientific">Opisthorchis felineus</name>
    <dbReference type="NCBI Taxonomy" id="147828"/>
    <lineage>
        <taxon>Eukaryota</taxon>
        <taxon>Metazoa</taxon>
        <taxon>Spiralia</taxon>
        <taxon>Lophotrochozoa</taxon>
        <taxon>Platyhelminthes</taxon>
        <taxon>Trematoda</taxon>
        <taxon>Digenea</taxon>
        <taxon>Opisthorchiida</taxon>
        <taxon>Opisthorchiata</taxon>
        <taxon>Opisthorchiidae</taxon>
        <taxon>Opisthorchis</taxon>
    </lineage>
</organism>
<dbReference type="GO" id="GO:0008331">
    <property type="term" value="F:high voltage-gated calcium channel activity"/>
    <property type="evidence" value="ECO:0007669"/>
    <property type="project" value="TreeGrafter"/>
</dbReference>
<dbReference type="EMBL" id="SJOL01004200">
    <property type="protein sequence ID" value="TGZ71925.1"/>
    <property type="molecule type" value="Genomic_DNA"/>
</dbReference>
<evidence type="ECO:0000256" key="5">
    <source>
        <dbReference type="ARBA" id="ARBA00022692"/>
    </source>
</evidence>
<gene>
    <name evidence="15" type="ORF">CRM22_002378</name>
</gene>
<dbReference type="Proteomes" id="UP000308267">
    <property type="component" value="Unassembled WGS sequence"/>
</dbReference>
<evidence type="ECO:0000256" key="10">
    <source>
        <dbReference type="ARBA" id="ARBA00023136"/>
    </source>
</evidence>
<comment type="caution">
    <text evidence="15">The sequence shown here is derived from an EMBL/GenBank/DDBJ whole genome shotgun (WGS) entry which is preliminary data.</text>
</comment>
<dbReference type="PANTHER" id="PTHR45628">
    <property type="entry name" value="VOLTAGE-DEPENDENT CALCIUM CHANNEL TYPE A SUBUNIT ALPHA-1"/>
    <property type="match status" value="1"/>
</dbReference>
<name>A0A4S2M6H1_OPIFE</name>
<keyword evidence="2" id="KW-0813">Transport</keyword>
<dbReference type="InterPro" id="IPR050599">
    <property type="entry name" value="VDCC_alpha-1_subunit"/>
</dbReference>
<feature type="domain" description="Ion transport" evidence="14">
    <location>
        <begin position="111"/>
        <end position="170"/>
    </location>
</feature>
<keyword evidence="9" id="KW-0406">Ion transport</keyword>
<dbReference type="GO" id="GO:0098703">
    <property type="term" value="P:calcium ion import across plasma membrane"/>
    <property type="evidence" value="ECO:0007669"/>
    <property type="project" value="TreeGrafter"/>
</dbReference>
<sequence length="170" mass="19920">KQCMEFAINAKPLCRYMPSNPNSAKYRIWRLVVSSPFEYYIMMMIALNTLILMMKYYRPDHTEIGATTPDLETQKYQNYCSTLVYLNTAFTAMFTMECLLKLIAFGPKDSSFLSLGFLRLFRAARLIKLIRQGYTIRILLWTFIQSFKALPYVCLLLLMLFFIYAVVGMQ</sequence>
<comment type="subcellular location">
    <subcellularLocation>
        <location evidence="1">Membrane</location>
        <topology evidence="1">Multi-pass membrane protein</topology>
    </subcellularLocation>
</comment>
<reference evidence="15 16" key="1">
    <citation type="journal article" date="2019" name="BMC Genomics">
        <title>New insights from Opisthorchis felineus genome: update on genomics of the epidemiologically important liver flukes.</title>
        <authorList>
            <person name="Ershov N.I."/>
            <person name="Mordvinov V.A."/>
            <person name="Prokhortchouk E.B."/>
            <person name="Pakharukova M.Y."/>
            <person name="Gunbin K.V."/>
            <person name="Ustyantsev K."/>
            <person name="Genaev M.A."/>
            <person name="Blinov A.G."/>
            <person name="Mazur A."/>
            <person name="Boulygina E."/>
            <person name="Tsygankova S."/>
            <person name="Khrameeva E."/>
            <person name="Chekanov N."/>
            <person name="Fan G."/>
            <person name="Xiao A."/>
            <person name="Zhang H."/>
            <person name="Xu X."/>
            <person name="Yang H."/>
            <person name="Solovyev V."/>
            <person name="Lee S.M."/>
            <person name="Liu X."/>
            <person name="Afonnikov D.A."/>
            <person name="Skryabin K.G."/>
        </authorList>
    </citation>
    <scope>NUCLEOTIDE SEQUENCE [LARGE SCALE GENOMIC DNA]</scope>
    <source>
        <strain evidence="15">AK-0245</strain>
        <tissue evidence="15">Whole organism</tissue>
    </source>
</reference>
<feature type="non-terminal residue" evidence="15">
    <location>
        <position position="170"/>
    </location>
</feature>
<evidence type="ECO:0000259" key="14">
    <source>
        <dbReference type="Pfam" id="PF00520"/>
    </source>
</evidence>
<dbReference type="InterPro" id="IPR027359">
    <property type="entry name" value="Volt_channel_dom_sf"/>
</dbReference>
<evidence type="ECO:0000256" key="11">
    <source>
        <dbReference type="ARBA" id="ARBA00023180"/>
    </source>
</evidence>
<feature type="transmembrane region" description="Helical" evidence="13">
    <location>
        <begin position="39"/>
        <end position="57"/>
    </location>
</feature>
<keyword evidence="3" id="KW-0109">Calcium transport</keyword>
<keyword evidence="16" id="KW-1185">Reference proteome</keyword>
<dbReference type="InterPro" id="IPR005821">
    <property type="entry name" value="Ion_trans_dom"/>
</dbReference>
<keyword evidence="11" id="KW-0325">Glycoprotein</keyword>
<dbReference type="STRING" id="147828.A0A4S2M6H1"/>
<evidence type="ECO:0000256" key="6">
    <source>
        <dbReference type="ARBA" id="ARBA00022837"/>
    </source>
</evidence>
<evidence type="ECO:0000256" key="8">
    <source>
        <dbReference type="ARBA" id="ARBA00022989"/>
    </source>
</evidence>
<keyword evidence="12" id="KW-0407">Ion channel</keyword>
<evidence type="ECO:0000256" key="2">
    <source>
        <dbReference type="ARBA" id="ARBA00022448"/>
    </source>
</evidence>
<feature type="transmembrane region" description="Helical" evidence="13">
    <location>
        <begin position="83"/>
        <end position="104"/>
    </location>
</feature>
<evidence type="ECO:0000313" key="15">
    <source>
        <dbReference type="EMBL" id="TGZ71925.1"/>
    </source>
</evidence>
<dbReference type="OrthoDB" id="416585at2759"/>
<evidence type="ECO:0000256" key="9">
    <source>
        <dbReference type="ARBA" id="ARBA00023065"/>
    </source>
</evidence>
<dbReference type="Gene3D" id="1.10.287.70">
    <property type="match status" value="1"/>
</dbReference>
<protein>
    <recommendedName>
        <fullName evidence="14">Ion transport domain-containing protein</fullName>
    </recommendedName>
</protein>
<dbReference type="Pfam" id="PF00520">
    <property type="entry name" value="Ion_trans"/>
    <property type="match status" value="2"/>
</dbReference>
<accession>A0A4S2M6H1</accession>
<feature type="non-terminal residue" evidence="15">
    <location>
        <position position="1"/>
    </location>
</feature>
<keyword evidence="10 13" id="KW-0472">Membrane</keyword>
<keyword evidence="8 13" id="KW-1133">Transmembrane helix</keyword>
<evidence type="ECO:0000256" key="7">
    <source>
        <dbReference type="ARBA" id="ARBA00022882"/>
    </source>
</evidence>
<dbReference type="AlphaFoldDB" id="A0A4S2M6H1"/>
<feature type="domain" description="Ion transport" evidence="14">
    <location>
        <begin position="35"/>
        <end position="108"/>
    </location>
</feature>
<proteinExistence type="predicted"/>
<dbReference type="PANTHER" id="PTHR45628:SF7">
    <property type="entry name" value="VOLTAGE-DEPENDENT CALCIUM CHANNEL TYPE A SUBUNIT ALPHA-1"/>
    <property type="match status" value="1"/>
</dbReference>
<keyword evidence="6" id="KW-0106">Calcium</keyword>
<dbReference type="GO" id="GO:0045202">
    <property type="term" value="C:synapse"/>
    <property type="evidence" value="ECO:0007669"/>
    <property type="project" value="GOC"/>
</dbReference>
<keyword evidence="5 13" id="KW-0812">Transmembrane</keyword>
<dbReference type="Gene3D" id="1.20.120.350">
    <property type="entry name" value="Voltage-gated potassium channels. Chain C"/>
    <property type="match status" value="1"/>
</dbReference>
<dbReference type="GO" id="GO:0005891">
    <property type="term" value="C:voltage-gated calcium channel complex"/>
    <property type="evidence" value="ECO:0007669"/>
    <property type="project" value="TreeGrafter"/>
</dbReference>
<feature type="transmembrane region" description="Helical" evidence="13">
    <location>
        <begin position="149"/>
        <end position="167"/>
    </location>
</feature>
<evidence type="ECO:0000256" key="1">
    <source>
        <dbReference type="ARBA" id="ARBA00004141"/>
    </source>
</evidence>
<keyword evidence="7" id="KW-0851">Voltage-gated channel</keyword>
<dbReference type="GO" id="GO:0007268">
    <property type="term" value="P:chemical synaptic transmission"/>
    <property type="evidence" value="ECO:0007669"/>
    <property type="project" value="TreeGrafter"/>
</dbReference>
<dbReference type="SUPFAM" id="SSF81324">
    <property type="entry name" value="Voltage-gated potassium channels"/>
    <property type="match status" value="1"/>
</dbReference>